<evidence type="ECO:0000313" key="1">
    <source>
        <dbReference type="EMBL" id="GER58719.1"/>
    </source>
</evidence>
<reference evidence="1 2" key="1">
    <citation type="submission" date="2019-08" db="EMBL/GenBank/DDBJ databases">
        <title>Draft genome sequence of Ulvibacter marinus type strain NBRC 109484.</title>
        <authorList>
            <person name="Kawano K."/>
            <person name="Ushijima N."/>
            <person name="Kihara M."/>
            <person name="Itoh H."/>
        </authorList>
    </citation>
    <scope>NUCLEOTIDE SEQUENCE [LARGE SCALE GENOMIC DNA]</scope>
    <source>
        <strain evidence="1 2">NBRC 109484</strain>
    </source>
</reference>
<comment type="caution">
    <text evidence="1">The sequence shown here is derived from an EMBL/GenBank/DDBJ whole genome shotgun (WGS) entry which is preliminary data.</text>
</comment>
<evidence type="ECO:0000313" key="2">
    <source>
        <dbReference type="Proteomes" id="UP000326509"/>
    </source>
</evidence>
<name>A0A5J4IN01_9FLAO</name>
<proteinExistence type="predicted"/>
<gene>
    <name evidence="1" type="ORF">ULMA_08270</name>
</gene>
<protein>
    <submittedName>
        <fullName evidence="1">Uncharacterized protein</fullName>
    </submittedName>
</protein>
<dbReference type="RefSeq" id="WP_151672779.1">
    <property type="nucleotide sequence ID" value="NZ_BKCG01000001.1"/>
</dbReference>
<dbReference type="AlphaFoldDB" id="A0A5J4IN01"/>
<keyword evidence="2" id="KW-1185">Reference proteome</keyword>
<sequence length="173" mass="19539">MYYLRKLIIIQITTLILVGCNSTKEQTNTNKDYNFIESPSFTIIESYYQHWVAGVQGGGSGINVTIKLDNFVKGVTFENLFFEGKSAPLKEQKINTQVYQAKFKGDNNNEIIMDGEIINEMANTPPVKIPFNLNKNEAVVSYIENGKLKFFKISALQEKPMIAYPSANPNNNN</sequence>
<dbReference type="OrthoDB" id="1364277at2"/>
<dbReference type="Proteomes" id="UP000326509">
    <property type="component" value="Unassembled WGS sequence"/>
</dbReference>
<dbReference type="PROSITE" id="PS51257">
    <property type="entry name" value="PROKAR_LIPOPROTEIN"/>
    <property type="match status" value="1"/>
</dbReference>
<organism evidence="1 2">
    <name type="scientific">Patiriisocius marinus</name>
    <dbReference type="NCBI Taxonomy" id="1397112"/>
    <lineage>
        <taxon>Bacteria</taxon>
        <taxon>Pseudomonadati</taxon>
        <taxon>Bacteroidota</taxon>
        <taxon>Flavobacteriia</taxon>
        <taxon>Flavobacteriales</taxon>
        <taxon>Flavobacteriaceae</taxon>
        <taxon>Patiriisocius</taxon>
    </lineage>
</organism>
<dbReference type="EMBL" id="BKCG01000001">
    <property type="protein sequence ID" value="GER58719.1"/>
    <property type="molecule type" value="Genomic_DNA"/>
</dbReference>
<accession>A0A5J4IN01</accession>